<evidence type="ECO:0000256" key="2">
    <source>
        <dbReference type="ARBA" id="ARBA00022980"/>
    </source>
</evidence>
<dbReference type="EMBL" id="KQ971343">
    <property type="protein sequence ID" value="EFA03166.1"/>
    <property type="molecule type" value="Genomic_DNA"/>
</dbReference>
<dbReference type="OMA" id="RQHRANK"/>
<dbReference type="HAMAP" id="MF_00499">
    <property type="entry name" value="Ribosomal_eL13"/>
    <property type="match status" value="1"/>
</dbReference>
<dbReference type="GO" id="GO:0022625">
    <property type="term" value="C:cytosolic large ribosomal subunit"/>
    <property type="evidence" value="ECO:0000318"/>
    <property type="project" value="GO_Central"/>
</dbReference>
<dbReference type="InParanoid" id="D6WJ61"/>
<keyword evidence="8" id="KW-1185">Reference proteome</keyword>
<dbReference type="PANTHER" id="PTHR11722">
    <property type="entry name" value="60S RIBOSOMAL PROTEIN L13"/>
    <property type="match status" value="1"/>
</dbReference>
<evidence type="ECO:0000256" key="3">
    <source>
        <dbReference type="ARBA" id="ARBA00023274"/>
    </source>
</evidence>
<reference evidence="7 8" key="1">
    <citation type="journal article" date="2008" name="Nature">
        <title>The genome of the model beetle and pest Tribolium castaneum.</title>
        <authorList>
            <consortium name="Tribolium Genome Sequencing Consortium"/>
            <person name="Richards S."/>
            <person name="Gibbs R.A."/>
            <person name="Weinstock G.M."/>
            <person name="Brown S.J."/>
            <person name="Denell R."/>
            <person name="Beeman R.W."/>
            <person name="Gibbs R."/>
            <person name="Beeman R.W."/>
            <person name="Brown S.J."/>
            <person name="Bucher G."/>
            <person name="Friedrich M."/>
            <person name="Grimmelikhuijzen C.J."/>
            <person name="Klingler M."/>
            <person name="Lorenzen M."/>
            <person name="Richards S."/>
            <person name="Roth S."/>
            <person name="Schroder R."/>
            <person name="Tautz D."/>
            <person name="Zdobnov E.M."/>
            <person name="Muzny D."/>
            <person name="Gibbs R.A."/>
            <person name="Weinstock G.M."/>
            <person name="Attaway T."/>
            <person name="Bell S."/>
            <person name="Buhay C.J."/>
            <person name="Chandrabose M.N."/>
            <person name="Chavez D."/>
            <person name="Clerk-Blankenburg K.P."/>
            <person name="Cree A."/>
            <person name="Dao M."/>
            <person name="Davis C."/>
            <person name="Chacko J."/>
            <person name="Dinh H."/>
            <person name="Dugan-Rocha S."/>
            <person name="Fowler G."/>
            <person name="Garner T.T."/>
            <person name="Garnes J."/>
            <person name="Gnirke A."/>
            <person name="Hawes A."/>
            <person name="Hernandez J."/>
            <person name="Hines S."/>
            <person name="Holder M."/>
            <person name="Hume J."/>
            <person name="Jhangiani S.N."/>
            <person name="Joshi V."/>
            <person name="Khan Z.M."/>
            <person name="Jackson L."/>
            <person name="Kovar C."/>
            <person name="Kowis A."/>
            <person name="Lee S."/>
            <person name="Lewis L.R."/>
            <person name="Margolis J."/>
            <person name="Morgan M."/>
            <person name="Nazareth L.V."/>
            <person name="Nguyen N."/>
            <person name="Okwuonu G."/>
            <person name="Parker D."/>
            <person name="Richards S."/>
            <person name="Ruiz S.J."/>
            <person name="Santibanez J."/>
            <person name="Savard J."/>
            <person name="Scherer S.E."/>
            <person name="Schneider B."/>
            <person name="Sodergren E."/>
            <person name="Tautz D."/>
            <person name="Vattahil S."/>
            <person name="Villasana D."/>
            <person name="White C.S."/>
            <person name="Wright R."/>
            <person name="Park Y."/>
            <person name="Beeman R.W."/>
            <person name="Lord J."/>
            <person name="Oppert B."/>
            <person name="Lorenzen M."/>
            <person name="Brown S."/>
            <person name="Wang L."/>
            <person name="Savard J."/>
            <person name="Tautz D."/>
            <person name="Richards S."/>
            <person name="Weinstock G."/>
            <person name="Gibbs R.A."/>
            <person name="Liu Y."/>
            <person name="Worley K."/>
            <person name="Weinstock G."/>
            <person name="Elsik C.G."/>
            <person name="Reese J.T."/>
            <person name="Elhaik E."/>
            <person name="Landan G."/>
            <person name="Graur D."/>
            <person name="Arensburger P."/>
            <person name="Atkinson P."/>
            <person name="Beeman R.W."/>
            <person name="Beidler J."/>
            <person name="Brown S.J."/>
            <person name="Demuth J.P."/>
            <person name="Drury D.W."/>
            <person name="Du Y.Z."/>
            <person name="Fujiwara H."/>
            <person name="Lorenzen M."/>
            <person name="Maselli V."/>
            <person name="Osanai M."/>
            <person name="Park Y."/>
            <person name="Robertson H.M."/>
            <person name="Tu Z."/>
            <person name="Wang J.J."/>
            <person name="Wang S."/>
            <person name="Richards S."/>
            <person name="Song H."/>
            <person name="Zhang L."/>
            <person name="Sodergren E."/>
            <person name="Werner D."/>
            <person name="Stanke M."/>
            <person name="Morgenstern B."/>
            <person name="Solovyev V."/>
            <person name="Kosarev P."/>
            <person name="Brown G."/>
            <person name="Chen H.C."/>
            <person name="Ermolaeva O."/>
            <person name="Hlavina W."/>
            <person name="Kapustin Y."/>
            <person name="Kiryutin B."/>
            <person name="Kitts P."/>
            <person name="Maglott D."/>
            <person name="Pruitt K."/>
            <person name="Sapojnikov V."/>
            <person name="Souvorov A."/>
            <person name="Mackey A.J."/>
            <person name="Waterhouse R.M."/>
            <person name="Wyder S."/>
            <person name="Zdobnov E.M."/>
            <person name="Zdobnov E.M."/>
            <person name="Wyder S."/>
            <person name="Kriventseva E.V."/>
            <person name="Kadowaki T."/>
            <person name="Bork P."/>
            <person name="Aranda M."/>
            <person name="Bao R."/>
            <person name="Beermann A."/>
            <person name="Berns N."/>
            <person name="Bolognesi R."/>
            <person name="Bonneton F."/>
            <person name="Bopp D."/>
            <person name="Brown S.J."/>
            <person name="Bucher G."/>
            <person name="Butts T."/>
            <person name="Chaumot A."/>
            <person name="Denell R.E."/>
            <person name="Ferrier D.E."/>
            <person name="Friedrich M."/>
            <person name="Gordon C.M."/>
            <person name="Jindra M."/>
            <person name="Klingler M."/>
            <person name="Lan Q."/>
            <person name="Lattorff H.M."/>
            <person name="Laudet V."/>
            <person name="von Levetsow C."/>
            <person name="Liu Z."/>
            <person name="Lutz R."/>
            <person name="Lynch J.A."/>
            <person name="da Fonseca R.N."/>
            <person name="Posnien N."/>
            <person name="Reuter R."/>
            <person name="Roth S."/>
            <person name="Savard J."/>
            <person name="Schinko J.B."/>
            <person name="Schmitt C."/>
            <person name="Schoppmeier M."/>
            <person name="Schroder R."/>
            <person name="Shippy T.D."/>
            <person name="Simonnet F."/>
            <person name="Marques-Souza H."/>
            <person name="Tautz D."/>
            <person name="Tomoyasu Y."/>
            <person name="Trauner J."/>
            <person name="Van der Zee M."/>
            <person name="Vervoort M."/>
            <person name="Wittkopp N."/>
            <person name="Wimmer E.A."/>
            <person name="Yang X."/>
            <person name="Jones A.K."/>
            <person name="Sattelle D.B."/>
            <person name="Ebert P.R."/>
            <person name="Nelson D."/>
            <person name="Scott J.G."/>
            <person name="Beeman R.W."/>
            <person name="Muthukrishnan S."/>
            <person name="Kramer K.J."/>
            <person name="Arakane Y."/>
            <person name="Beeman R.W."/>
            <person name="Zhu Q."/>
            <person name="Hogenkamp D."/>
            <person name="Dixit R."/>
            <person name="Oppert B."/>
            <person name="Jiang H."/>
            <person name="Zou Z."/>
            <person name="Marshall J."/>
            <person name="Elpidina E."/>
            <person name="Vinokurov K."/>
            <person name="Oppert C."/>
            <person name="Zou Z."/>
            <person name="Evans J."/>
            <person name="Lu Z."/>
            <person name="Zhao P."/>
            <person name="Sumathipala N."/>
            <person name="Altincicek B."/>
            <person name="Vilcinskas A."/>
            <person name="Williams M."/>
            <person name="Hultmark D."/>
            <person name="Hetru C."/>
            <person name="Jiang H."/>
            <person name="Grimmelikhuijzen C.J."/>
            <person name="Hauser F."/>
            <person name="Cazzamali G."/>
            <person name="Williamson M."/>
            <person name="Park Y."/>
            <person name="Li B."/>
            <person name="Tanaka Y."/>
            <person name="Predel R."/>
            <person name="Neupert S."/>
            <person name="Schachtner J."/>
            <person name="Verleyen P."/>
            <person name="Raible F."/>
            <person name="Bork P."/>
            <person name="Friedrich M."/>
            <person name="Walden K.K."/>
            <person name="Robertson H.M."/>
            <person name="Angeli S."/>
            <person name="Foret S."/>
            <person name="Bucher G."/>
            <person name="Schuetz S."/>
            <person name="Maleszka R."/>
            <person name="Wimmer E.A."/>
            <person name="Beeman R.W."/>
            <person name="Lorenzen M."/>
            <person name="Tomoyasu Y."/>
            <person name="Miller S.C."/>
            <person name="Grossmann D."/>
            <person name="Bucher G."/>
        </authorList>
    </citation>
    <scope>NUCLEOTIDE SEQUENCE [LARGE SCALE GENOMIC DNA]</scope>
    <source>
        <strain evidence="7 8">Georgia GA2</strain>
    </source>
</reference>
<comment type="similarity">
    <text evidence="1 6">Belongs to the eukaryotic ribosomal protein eL13 family.</text>
</comment>
<dbReference type="AlphaFoldDB" id="D6WJ61"/>
<dbReference type="PhylomeDB" id="D6WJ61"/>
<dbReference type="FunFam" id="1.20.5.110:FF:000003">
    <property type="entry name" value="60S ribosomal protein L13"/>
    <property type="match status" value="1"/>
</dbReference>
<evidence type="ECO:0000256" key="4">
    <source>
        <dbReference type="ARBA" id="ARBA00058367"/>
    </source>
</evidence>
<evidence type="ECO:0000313" key="8">
    <source>
        <dbReference type="Proteomes" id="UP000007266"/>
    </source>
</evidence>
<proteinExistence type="inferred from homology"/>
<gene>
    <name evidence="7" type="primary">AUGUSTUS-3.0.2_13086</name>
    <name evidence="7" type="ORF">TcasGA2_TC013086</name>
</gene>
<reference evidence="7 8" key="2">
    <citation type="journal article" date="2010" name="Nucleic Acids Res.">
        <title>BeetleBase in 2010: revisions to provide comprehensive genomic information for Tribolium castaneum.</title>
        <authorList>
            <person name="Kim H.S."/>
            <person name="Murphy T."/>
            <person name="Xia J."/>
            <person name="Caragea D."/>
            <person name="Park Y."/>
            <person name="Beeman R.W."/>
            <person name="Lorenzen M.D."/>
            <person name="Butcher S."/>
            <person name="Manak J.R."/>
            <person name="Brown S.J."/>
        </authorList>
    </citation>
    <scope>GENOME REANNOTATION</scope>
    <source>
        <strain evidence="7 8">Georgia GA2</strain>
    </source>
</reference>
<dbReference type="GO" id="GO:0006412">
    <property type="term" value="P:translation"/>
    <property type="evidence" value="ECO:0007669"/>
    <property type="project" value="InterPro"/>
</dbReference>
<dbReference type="GO" id="GO:0003735">
    <property type="term" value="F:structural constituent of ribosome"/>
    <property type="evidence" value="ECO:0000318"/>
    <property type="project" value="GO_Central"/>
</dbReference>
<comment type="function">
    <text evidence="4">Component of the ribosome, a large ribonucleoprotein complex responsible for the synthesis of proteins in the cell. The small ribosomal subunit (SSU) binds messenger RNAs (mRNAs) and translates the encoded message by selecting cognate aminoacyl-transfer RNA (tRNA) molecules. The large subunit (LSU) contains the ribosomal catalytic site termed the peptidyl transferase center (PTC), which catalyzes the formation of peptide bonds, thereby polymerizing the amino acids delivered by tRNAs into a polypeptide chain. The nascent polypeptides leave the ribosome through a tunnel in the LSU and interact with protein factors that function in enzymatic processing, targeting, and the membrane insertion of nascent chains at the exit of the ribosomal tunnel. As part of the LSU, it is probably required for its formation and the maturation of rRNAs.</text>
</comment>
<evidence type="ECO:0000313" key="7">
    <source>
        <dbReference type="EMBL" id="EFA03166.1"/>
    </source>
</evidence>
<dbReference type="InterPro" id="IPR018256">
    <property type="entry name" value="Ribosomal_eL13_CS"/>
</dbReference>
<evidence type="ECO:0000256" key="1">
    <source>
        <dbReference type="ARBA" id="ARBA00005640"/>
    </source>
</evidence>
<dbReference type="OrthoDB" id="10264538at2759"/>
<dbReference type="Pfam" id="PF01294">
    <property type="entry name" value="Ribosomal_L13e"/>
    <property type="match status" value="1"/>
</dbReference>
<dbReference type="Gene3D" id="1.20.5.110">
    <property type="match status" value="1"/>
</dbReference>
<comment type="subunit">
    <text evidence="5">Component of the 60S large ribosomal subunit (LSU).</text>
</comment>
<sequence>MVRHNNMIPNGHFHKKWQQKVKLWFNQPMKKLRRKALRAKKSRQLAPKPTELLRPLVHCPSERYKSKVRAGRGFTFQELKQAGMSDKYARSFGVAVDPRRRNRCTESIAANIQRLIEYKSRLIFLPDSKNKVLKIDDGKNLNVVKVVPGKVKALKVGEEEKKFEAFVTLRRARCDEKFAGIRMKRKLKKSEGFEGKAN</sequence>
<dbReference type="HOGENOM" id="CLU_075696_1_0_1"/>
<dbReference type="STRING" id="7070.D6WJ61"/>
<organism evidence="7 8">
    <name type="scientific">Tribolium castaneum</name>
    <name type="common">Red flour beetle</name>
    <dbReference type="NCBI Taxonomy" id="7070"/>
    <lineage>
        <taxon>Eukaryota</taxon>
        <taxon>Metazoa</taxon>
        <taxon>Ecdysozoa</taxon>
        <taxon>Arthropoda</taxon>
        <taxon>Hexapoda</taxon>
        <taxon>Insecta</taxon>
        <taxon>Pterygota</taxon>
        <taxon>Neoptera</taxon>
        <taxon>Endopterygota</taxon>
        <taxon>Coleoptera</taxon>
        <taxon>Polyphaga</taxon>
        <taxon>Cucujiformia</taxon>
        <taxon>Tenebrionidae</taxon>
        <taxon>Tenebrionidae incertae sedis</taxon>
        <taxon>Tribolium</taxon>
    </lineage>
</organism>
<dbReference type="eggNOG" id="KOG3295">
    <property type="taxonomic scope" value="Eukaryota"/>
</dbReference>
<dbReference type="KEGG" id="tca:663973"/>
<dbReference type="Proteomes" id="UP000007266">
    <property type="component" value="Linkage group 5"/>
</dbReference>
<evidence type="ECO:0000256" key="5">
    <source>
        <dbReference type="ARBA" id="ARBA00065437"/>
    </source>
</evidence>
<dbReference type="PROSITE" id="PS01104">
    <property type="entry name" value="RIBOSOMAL_L13E"/>
    <property type="match status" value="1"/>
</dbReference>
<keyword evidence="2 6" id="KW-0689">Ribosomal protein</keyword>
<keyword evidence="3 6" id="KW-0687">Ribonucleoprotein</keyword>
<dbReference type="PANTHER" id="PTHR11722:SF0">
    <property type="entry name" value="LARGE RIBOSOMAL SUBUNIT PROTEIN EL13"/>
    <property type="match status" value="1"/>
</dbReference>
<protein>
    <recommendedName>
        <fullName evidence="6">60S ribosomal protein L13</fullName>
    </recommendedName>
</protein>
<accession>D6WJ61</accession>
<dbReference type="GO" id="GO:0003723">
    <property type="term" value="F:RNA binding"/>
    <property type="evidence" value="ECO:0000318"/>
    <property type="project" value="GO_Central"/>
</dbReference>
<dbReference type="InterPro" id="IPR001380">
    <property type="entry name" value="Ribosomal_eL13"/>
</dbReference>
<name>D6WJ61_TRICA</name>
<evidence type="ECO:0000256" key="6">
    <source>
        <dbReference type="RuleBase" id="RU000572"/>
    </source>
</evidence>